<dbReference type="Proteomes" id="UP000660729">
    <property type="component" value="Unassembled WGS sequence"/>
</dbReference>
<dbReference type="AlphaFoldDB" id="A0A8H6RMZ6"/>
<gene>
    <name evidence="2" type="ORF">HII31_05076</name>
</gene>
<accession>A0A8H6RMZ6</accession>
<evidence type="ECO:0008006" key="4">
    <source>
        <dbReference type="Google" id="ProtNLM"/>
    </source>
</evidence>
<feature type="non-terminal residue" evidence="2">
    <location>
        <position position="1"/>
    </location>
</feature>
<comment type="caution">
    <text evidence="2">The sequence shown here is derived from an EMBL/GenBank/DDBJ whole genome shotgun (WGS) entry which is preliminary data.</text>
</comment>
<name>A0A8H6RMZ6_9PEZI</name>
<feature type="region of interest" description="Disordered" evidence="1">
    <location>
        <begin position="1"/>
        <end position="20"/>
    </location>
</feature>
<keyword evidence="3" id="KW-1185">Reference proteome</keyword>
<dbReference type="OrthoDB" id="2951834at2759"/>
<evidence type="ECO:0000313" key="3">
    <source>
        <dbReference type="Proteomes" id="UP000660729"/>
    </source>
</evidence>
<proteinExistence type="predicted"/>
<dbReference type="PANTHER" id="PTHR42085">
    <property type="entry name" value="F-BOX DOMAIN-CONTAINING PROTEIN"/>
    <property type="match status" value="1"/>
</dbReference>
<feature type="compositionally biased region" description="Basic and acidic residues" evidence="1">
    <location>
        <begin position="1"/>
        <end position="11"/>
    </location>
</feature>
<dbReference type="EMBL" id="JABCIY010000079">
    <property type="protein sequence ID" value="KAF7193612.1"/>
    <property type="molecule type" value="Genomic_DNA"/>
</dbReference>
<sequence length="232" mass="26008">MHIALVRKERPLPSSQDTSMSNQECSLLLCLPSELRNQIYEELLVQKGRVWSGQLASENKKNRVCANILPTCKRIHTEATPVLYGLNTFLAHPNLLAALPRFLLDRLTRTPLPPVIYPRVATLIKRFFIHVRLDTDPRFSKTQATESFSGVEELEVEVFQSSYGTCDFAVLQLFEGIRGVGKATVQGSVGDGAYAKWLGNAMMSAHTAEIQEFSEEFVGGDRAWDAWTHGNR</sequence>
<dbReference type="InterPro" id="IPR038883">
    <property type="entry name" value="AN11006-like"/>
</dbReference>
<evidence type="ECO:0000256" key="1">
    <source>
        <dbReference type="SAM" id="MobiDB-lite"/>
    </source>
</evidence>
<protein>
    <recommendedName>
        <fullName evidence="4">F-box domain-containing protein</fullName>
    </recommendedName>
</protein>
<dbReference type="PANTHER" id="PTHR42085:SF4">
    <property type="entry name" value="F-BOX DOMAIN-CONTAINING PROTEIN"/>
    <property type="match status" value="1"/>
</dbReference>
<evidence type="ECO:0000313" key="2">
    <source>
        <dbReference type="EMBL" id="KAF7193612.1"/>
    </source>
</evidence>
<reference evidence="2" key="1">
    <citation type="submission" date="2020-04" db="EMBL/GenBank/DDBJ databases">
        <title>Draft genome resource of the tomato pathogen Pseudocercospora fuligena.</title>
        <authorList>
            <person name="Zaccaron A."/>
        </authorList>
    </citation>
    <scope>NUCLEOTIDE SEQUENCE</scope>
    <source>
        <strain evidence="2">PF001</strain>
    </source>
</reference>
<organism evidence="2 3">
    <name type="scientific">Pseudocercospora fuligena</name>
    <dbReference type="NCBI Taxonomy" id="685502"/>
    <lineage>
        <taxon>Eukaryota</taxon>
        <taxon>Fungi</taxon>
        <taxon>Dikarya</taxon>
        <taxon>Ascomycota</taxon>
        <taxon>Pezizomycotina</taxon>
        <taxon>Dothideomycetes</taxon>
        <taxon>Dothideomycetidae</taxon>
        <taxon>Mycosphaerellales</taxon>
        <taxon>Mycosphaerellaceae</taxon>
        <taxon>Pseudocercospora</taxon>
    </lineage>
</organism>